<dbReference type="PANTHER" id="PTHR42535:SF2">
    <property type="entry name" value="CHROMOSOME UNDETERMINED SCAFFOLD_146, WHOLE GENOME SHOTGUN SEQUENCE"/>
    <property type="match status" value="1"/>
</dbReference>
<keyword evidence="1 3" id="KW-0732">Signal</keyword>
<keyword evidence="6" id="KW-1185">Reference proteome</keyword>
<dbReference type="InterPro" id="IPR008963">
    <property type="entry name" value="Purple_acid_Pase-like_N"/>
</dbReference>
<evidence type="ECO:0000256" key="2">
    <source>
        <dbReference type="ARBA" id="ARBA00023157"/>
    </source>
</evidence>
<reference evidence="5 6" key="1">
    <citation type="submission" date="2024-12" db="EMBL/GenBank/DDBJ databases">
        <authorList>
            <person name="Hu S."/>
        </authorList>
    </citation>
    <scope>NUCLEOTIDE SEQUENCE [LARGE SCALE GENOMIC DNA]</scope>
    <source>
        <strain evidence="5 6">P-25</strain>
    </source>
</reference>
<evidence type="ECO:0000259" key="4">
    <source>
        <dbReference type="SMART" id="SM00560"/>
    </source>
</evidence>
<feature type="domain" description="LamG-like jellyroll fold" evidence="4">
    <location>
        <begin position="593"/>
        <end position="713"/>
    </location>
</feature>
<dbReference type="Gene3D" id="2.60.40.380">
    <property type="entry name" value="Purple acid phosphatase-like, N-terminal"/>
    <property type="match status" value="1"/>
</dbReference>
<accession>A0ABW9JCB5</accession>
<evidence type="ECO:0000313" key="6">
    <source>
        <dbReference type="Proteomes" id="UP001517367"/>
    </source>
</evidence>
<protein>
    <submittedName>
        <fullName evidence="5">LamG-like jellyroll fold domain-containing protein</fullName>
    </submittedName>
</protein>
<name>A0ABW9JCB5_9SPHI</name>
<dbReference type="InterPro" id="IPR013320">
    <property type="entry name" value="ConA-like_dom_sf"/>
</dbReference>
<dbReference type="RefSeq" id="WP_138727600.1">
    <property type="nucleotide sequence ID" value="NZ_SRMP02000001.1"/>
</dbReference>
<feature type="domain" description="LamG-like jellyroll fold" evidence="4">
    <location>
        <begin position="84"/>
        <end position="217"/>
    </location>
</feature>
<dbReference type="EMBL" id="SRMP02000001">
    <property type="protein sequence ID" value="MFN0290002.1"/>
    <property type="molecule type" value="Genomic_DNA"/>
</dbReference>
<dbReference type="InterPro" id="IPR026444">
    <property type="entry name" value="Secre_tail"/>
</dbReference>
<dbReference type="PANTHER" id="PTHR42535">
    <property type="entry name" value="OOKINETE PROTEIN, PUTATIVE-RELATED"/>
    <property type="match status" value="1"/>
</dbReference>
<feature type="chain" id="PRO_5046088949" evidence="3">
    <location>
        <begin position="23"/>
        <end position="899"/>
    </location>
</feature>
<keyword evidence="2" id="KW-1015">Disulfide bond</keyword>
<evidence type="ECO:0000313" key="5">
    <source>
        <dbReference type="EMBL" id="MFN0290002.1"/>
    </source>
</evidence>
<comment type="caution">
    <text evidence="5">The sequence shown here is derived from an EMBL/GenBank/DDBJ whole genome shotgun (WGS) entry which is preliminary data.</text>
</comment>
<dbReference type="NCBIfam" id="TIGR04183">
    <property type="entry name" value="Por_Secre_tail"/>
    <property type="match status" value="1"/>
</dbReference>
<dbReference type="Gene3D" id="2.60.120.200">
    <property type="match status" value="3"/>
</dbReference>
<dbReference type="Proteomes" id="UP001517367">
    <property type="component" value="Unassembled WGS sequence"/>
</dbReference>
<dbReference type="SMART" id="SM00560">
    <property type="entry name" value="LamGL"/>
    <property type="match status" value="2"/>
</dbReference>
<feature type="signal peptide" evidence="3">
    <location>
        <begin position="1"/>
        <end position="22"/>
    </location>
</feature>
<dbReference type="Pfam" id="PF13385">
    <property type="entry name" value="Laminin_G_3"/>
    <property type="match status" value="3"/>
</dbReference>
<evidence type="ECO:0000256" key="3">
    <source>
        <dbReference type="SAM" id="SignalP"/>
    </source>
</evidence>
<organism evidence="5 6">
    <name type="scientific">Pedobacter helvus</name>
    <dbReference type="NCBI Taxonomy" id="2563444"/>
    <lineage>
        <taxon>Bacteria</taxon>
        <taxon>Pseudomonadati</taxon>
        <taxon>Bacteroidota</taxon>
        <taxon>Sphingobacteriia</taxon>
        <taxon>Sphingobacteriales</taxon>
        <taxon>Sphingobacteriaceae</taxon>
        <taxon>Pedobacter</taxon>
    </lineage>
</organism>
<gene>
    <name evidence="5" type="ORF">E5L68_001285</name>
</gene>
<evidence type="ECO:0000256" key="1">
    <source>
        <dbReference type="ARBA" id="ARBA00022729"/>
    </source>
</evidence>
<dbReference type="Gene3D" id="2.60.40.10">
    <property type="entry name" value="Immunoglobulins"/>
    <property type="match status" value="1"/>
</dbReference>
<dbReference type="SUPFAM" id="SSF49899">
    <property type="entry name" value="Concanavalin A-like lectins/glucanases"/>
    <property type="match status" value="3"/>
</dbReference>
<dbReference type="InterPro" id="IPR013783">
    <property type="entry name" value="Ig-like_fold"/>
</dbReference>
<proteinExistence type="predicted"/>
<sequence length="899" mass="96933">MKKIFTLTLILSLSLWASHIKAQVTNGLIQHFKFDNSYSNEARDITFSATAFTTDRDGVPNSAILITNAMQSQATISGLPYGNAARTISFWAKSNGYSGQNYDPVFTYGTGTNSNAFSGSFSLDRVAVNAHTDNTTYVLGGGITNVVGNWYHFTMTYDGTTVKLYRNGVAMGPGLTKNWNTINNNDIFKLGIGVGGEQWFNGAIDDLKIYDRAVTDTEAEQIYKGEIDVCSNLLSYFNFNSNATDHTQTISFSTTDPTYPVTTTIGRSGGADYALQTFQAATQPRTISLPELPIGNNQRSIVFWMKTSTPFTTSQNYFTYGTAANAQTFGLYNTASGQLVFQGFGAGNDVIATNATLAQNTWAQIVVVHNANMVKIYTNGVLRHSFVPATTLNTGNSTFKIGAFNGAVDDLAIYNRALSFGEIESLYTNASTNCGAKPIISAVSTSGSTVGGATINYSLRALNYATTSIVKYGIAEGNLTNQVNGFSASGNSVTPGNVVINGLLENTTYYYQIEATSSEGTAVSKGTFKSGGAIADYRFDNTYNNVDGNTPFTNANTSFVTDRLGNVNAALSRTSTANTASIANLPLGASPRTISLWVNSSDATNNSSLRSIFSYGSYSGGAPGIFNMLFYNNGGLALEGNGVTVVNNHTVAHNQWFHLVVVYDGSAIRIYINGVIKHGVAKVLNTVNTNFSIGNFTGLVDDLLIYNIAFSDAQVTSMYNAYAVLPVSLKSFTAKAQNNSAILNWETASETNNSHFIIKRSADGENFKPISTVAAKSANGAKYQFIDNSPANDTNYYQLLQVDLDGKTNDMGVKTVSFSIKDIVKTFPNPATDKVEVTFNAASYNKAQLIDINGRVLQNISISKLQQSFTIRIGNYPKGIYLLQLTGEQEKNTKRIVKL</sequence>
<dbReference type="InterPro" id="IPR006558">
    <property type="entry name" value="LamG-like"/>
</dbReference>
<dbReference type="SUPFAM" id="SSF49363">
    <property type="entry name" value="Purple acid phosphatase, N-terminal domain"/>
    <property type="match status" value="1"/>
</dbReference>
<dbReference type="Pfam" id="PF18962">
    <property type="entry name" value="Por_Secre_tail"/>
    <property type="match status" value="1"/>
</dbReference>